<organism evidence="2 3">
    <name type="scientific">Paenibacillus glycanilyticus</name>
    <dbReference type="NCBI Taxonomy" id="126569"/>
    <lineage>
        <taxon>Bacteria</taxon>
        <taxon>Bacillati</taxon>
        <taxon>Bacillota</taxon>
        <taxon>Bacilli</taxon>
        <taxon>Bacillales</taxon>
        <taxon>Paenibacillaceae</taxon>
        <taxon>Paenibacillus</taxon>
    </lineage>
</organism>
<evidence type="ECO:0000313" key="2">
    <source>
        <dbReference type="EMBL" id="GMK43562.1"/>
    </source>
</evidence>
<protein>
    <recommendedName>
        <fullName evidence="4">MFS transporter</fullName>
    </recommendedName>
</protein>
<feature type="transmembrane region" description="Helical" evidence="1">
    <location>
        <begin position="187"/>
        <end position="206"/>
    </location>
</feature>
<dbReference type="InterPro" id="IPR036259">
    <property type="entry name" value="MFS_trans_sf"/>
</dbReference>
<dbReference type="EMBL" id="BTCL01000002">
    <property type="protein sequence ID" value="GMK43562.1"/>
    <property type="molecule type" value="Genomic_DNA"/>
</dbReference>
<feature type="transmembrane region" description="Helical" evidence="1">
    <location>
        <begin position="114"/>
        <end position="135"/>
    </location>
</feature>
<dbReference type="SUPFAM" id="SSF103473">
    <property type="entry name" value="MFS general substrate transporter"/>
    <property type="match status" value="2"/>
</dbReference>
<reference evidence="2 3" key="1">
    <citation type="submission" date="2023-05" db="EMBL/GenBank/DDBJ databases">
        <title>Draft genome of Paenibacillus sp. CCS26.</title>
        <authorList>
            <person name="Akita H."/>
            <person name="Shinto Y."/>
            <person name="Kimura Z."/>
        </authorList>
    </citation>
    <scope>NUCLEOTIDE SEQUENCE [LARGE SCALE GENOMIC DNA]</scope>
    <source>
        <strain evidence="2 3">CCS26</strain>
    </source>
</reference>
<dbReference type="Gene3D" id="1.20.1250.20">
    <property type="entry name" value="MFS general substrate transporter like domains"/>
    <property type="match status" value="2"/>
</dbReference>
<feature type="transmembrane region" description="Helical" evidence="1">
    <location>
        <begin position="156"/>
        <end position="175"/>
    </location>
</feature>
<feature type="transmembrane region" description="Helical" evidence="1">
    <location>
        <begin position="362"/>
        <end position="380"/>
    </location>
</feature>
<name>A0ABQ6NH86_9BACL</name>
<dbReference type="RefSeq" id="WP_317978816.1">
    <property type="nucleotide sequence ID" value="NZ_BTCL01000002.1"/>
</dbReference>
<gene>
    <name evidence="2" type="ORF">PghCCS26_06890</name>
</gene>
<evidence type="ECO:0000256" key="1">
    <source>
        <dbReference type="SAM" id="Phobius"/>
    </source>
</evidence>
<proteinExistence type="predicted"/>
<dbReference type="PANTHER" id="PTHR23520:SF5">
    <property type="entry name" value="TRANSPORTER, PUTATIVE (AFU_ORTHOLOGUE AFUA_3G04000)-RELATED"/>
    <property type="match status" value="1"/>
</dbReference>
<keyword evidence="3" id="KW-1185">Reference proteome</keyword>
<evidence type="ECO:0000313" key="3">
    <source>
        <dbReference type="Proteomes" id="UP001285921"/>
    </source>
</evidence>
<sequence>MIREPIRLQIQKWNNWLGHHPTLRRLQLIALLRSIGQGFAAVETSLYLRDLGWSGASIGGLFAAAGLFRTLIVTFTAEINALLGPKKYLLLYESLTAAAALMVILSSRTVPLCLAVIAAGFGMGHSGSGGPAAPIERRWLGAFSRKLTILFGKHALLGYAGMGLGAFIACLTPLLQIRLPNQEAYRLLFIVPAICAFAGGALILTIQGGARRRSAMGEESRLAASASAAPPPSVKSAISRRMSLLLAAGVIMLGFLILVARGSASFSLLSALMPVLLFLLLIALAMIRAAGSSPEEMAGMMNIVQTVAVTLTSTMSAYWFSERFRVSATEVGLVIALSYLLAGALSYVLIHASERMGPIKPVVSLQLAGAVCVLLLPLAPSFVTAASLYALCSMFNLGTRGTRYAVMMDEQPIRKQRSPSSRLASFLIRLGAILWPGAFGRMIDEGEHMLPFFLAAAVQLFSTWRFSKKEQTKAPLS</sequence>
<dbReference type="PANTHER" id="PTHR23520">
    <property type="entry name" value="TRANSPORTER, PUTATIVE (AFU_ORTHOLOGUE AFUA_3G04000)-RELATED"/>
    <property type="match status" value="1"/>
</dbReference>
<dbReference type="Proteomes" id="UP001285921">
    <property type="component" value="Unassembled WGS sequence"/>
</dbReference>
<keyword evidence="1" id="KW-0472">Membrane</keyword>
<feature type="transmembrane region" description="Helical" evidence="1">
    <location>
        <begin position="266"/>
        <end position="287"/>
    </location>
</feature>
<comment type="caution">
    <text evidence="2">The sequence shown here is derived from an EMBL/GenBank/DDBJ whole genome shotgun (WGS) entry which is preliminary data.</text>
</comment>
<feature type="transmembrane region" description="Helical" evidence="1">
    <location>
        <begin position="56"/>
        <end position="77"/>
    </location>
</feature>
<feature type="transmembrane region" description="Helical" evidence="1">
    <location>
        <begin position="89"/>
        <end position="108"/>
    </location>
</feature>
<feature type="transmembrane region" description="Helical" evidence="1">
    <location>
        <begin position="242"/>
        <end position="260"/>
    </location>
</feature>
<evidence type="ECO:0008006" key="4">
    <source>
        <dbReference type="Google" id="ProtNLM"/>
    </source>
</evidence>
<feature type="transmembrane region" description="Helical" evidence="1">
    <location>
        <begin position="299"/>
        <end position="319"/>
    </location>
</feature>
<keyword evidence="1" id="KW-0812">Transmembrane</keyword>
<keyword evidence="1" id="KW-1133">Transmembrane helix</keyword>
<feature type="transmembrane region" description="Helical" evidence="1">
    <location>
        <begin position="331"/>
        <end position="350"/>
    </location>
</feature>
<accession>A0ABQ6NH86</accession>